<protein>
    <submittedName>
        <fullName evidence="2">Uncharacterized protein</fullName>
    </submittedName>
</protein>
<accession>A0A4Q9PDU1</accession>
<organism evidence="2 3">
    <name type="scientific">Dichomitus squalens</name>
    <dbReference type="NCBI Taxonomy" id="114155"/>
    <lineage>
        <taxon>Eukaryota</taxon>
        <taxon>Fungi</taxon>
        <taxon>Dikarya</taxon>
        <taxon>Basidiomycota</taxon>
        <taxon>Agaricomycotina</taxon>
        <taxon>Agaricomycetes</taxon>
        <taxon>Polyporales</taxon>
        <taxon>Polyporaceae</taxon>
        <taxon>Dichomitus</taxon>
    </lineage>
</organism>
<evidence type="ECO:0000313" key="2">
    <source>
        <dbReference type="EMBL" id="TBU53040.1"/>
    </source>
</evidence>
<feature type="compositionally biased region" description="Low complexity" evidence="1">
    <location>
        <begin position="190"/>
        <end position="206"/>
    </location>
</feature>
<keyword evidence="3" id="KW-1185">Reference proteome</keyword>
<dbReference type="EMBL" id="ML145227">
    <property type="protein sequence ID" value="TBU53040.1"/>
    <property type="molecule type" value="Genomic_DNA"/>
</dbReference>
<dbReference type="Proteomes" id="UP000292082">
    <property type="component" value="Unassembled WGS sequence"/>
</dbReference>
<evidence type="ECO:0000256" key="1">
    <source>
        <dbReference type="SAM" id="MobiDB-lite"/>
    </source>
</evidence>
<sequence>MAARSLTYRRDRVQEVLSEVARRLSDDILLDVLIEKVHAAMIEVRIRYSPRSKDFIREAVHAEVRARRVSLHNNETICKITLTPEGKRFYRKMGGSTLFNAQDKRLMRLTVKELREQTELIHRVVREIKHLFTHFHPESAPYPPNDIPGAMRLMFRHIDELNEQWTDLQRDLAADQATMRDLRAARRSSGHAGSASTGSGSMTSAFGGSGPVS</sequence>
<gene>
    <name evidence="2" type="ORF">BD310DRAFT_888431</name>
</gene>
<reference evidence="2 3" key="1">
    <citation type="submission" date="2019-01" db="EMBL/GenBank/DDBJ databases">
        <title>Draft genome sequences of three monokaryotic isolates of the white-rot basidiomycete fungus Dichomitus squalens.</title>
        <authorList>
            <consortium name="DOE Joint Genome Institute"/>
            <person name="Lopez S.C."/>
            <person name="Andreopoulos B."/>
            <person name="Pangilinan J."/>
            <person name="Lipzen A."/>
            <person name="Riley R."/>
            <person name="Ahrendt S."/>
            <person name="Ng V."/>
            <person name="Barry K."/>
            <person name="Daum C."/>
            <person name="Grigoriev I.V."/>
            <person name="Hilden K.S."/>
            <person name="Makela M.R."/>
            <person name="de Vries R.P."/>
        </authorList>
    </citation>
    <scope>NUCLEOTIDE SEQUENCE [LARGE SCALE GENOMIC DNA]</scope>
    <source>
        <strain evidence="2 3">CBS 464.89</strain>
    </source>
</reference>
<dbReference type="AlphaFoldDB" id="A0A4Q9PDU1"/>
<name>A0A4Q9PDU1_9APHY</name>
<feature type="region of interest" description="Disordered" evidence="1">
    <location>
        <begin position="182"/>
        <end position="213"/>
    </location>
</feature>
<proteinExistence type="predicted"/>
<evidence type="ECO:0000313" key="3">
    <source>
        <dbReference type="Proteomes" id="UP000292082"/>
    </source>
</evidence>